<comment type="similarity">
    <text evidence="1">Belongs to the short-chain dehydrogenases/reductases (SDR) family.</text>
</comment>
<organism evidence="2">
    <name type="scientific">freshwater metagenome</name>
    <dbReference type="NCBI Taxonomy" id="449393"/>
    <lineage>
        <taxon>unclassified sequences</taxon>
        <taxon>metagenomes</taxon>
        <taxon>ecological metagenomes</taxon>
    </lineage>
</organism>
<name>A0A094Q6G2_9ZZZZ</name>
<dbReference type="InterPro" id="IPR002347">
    <property type="entry name" value="SDR_fam"/>
</dbReference>
<dbReference type="Pfam" id="PF13561">
    <property type="entry name" value="adh_short_C2"/>
    <property type="match status" value="1"/>
</dbReference>
<dbReference type="AlphaFoldDB" id="A0A094Q6G2"/>
<protein>
    <recommendedName>
        <fullName evidence="3">SDR family oxidoreductase</fullName>
    </recommendedName>
</protein>
<dbReference type="InterPro" id="IPR036291">
    <property type="entry name" value="NAD(P)-bd_dom_sf"/>
</dbReference>
<dbReference type="PRINTS" id="PR00081">
    <property type="entry name" value="GDHRDH"/>
</dbReference>
<gene>
    <name evidence="2" type="ORF">GM51_6100</name>
</gene>
<proteinExistence type="inferred from homology"/>
<evidence type="ECO:0000256" key="1">
    <source>
        <dbReference type="ARBA" id="ARBA00006484"/>
    </source>
</evidence>
<sequence length="244" mass="26431">MILLKKELRTLVTGVASGIGRSVASSLRDRGDIVFGVDYQSGDGWLKADLSMAAERERVMQTALEELGAIDVLVNVAGIYRPTPFGESTLKDWQSVWDVNLEAPIDLMSQAFSSMRAQNFGRVVNITSVHAKLSRQDALAYDVGKAGLEAATRSFALAGAEFGILANSVAPGFVRTQMSINESGIDETDTEEFRLQYIESGRLPLRRASQPEEIAEVVSFLSGRSNTYITGQTITIDGGLTATF</sequence>
<dbReference type="EMBL" id="JNSL01000027">
    <property type="protein sequence ID" value="KGA19780.1"/>
    <property type="molecule type" value="Genomic_DNA"/>
</dbReference>
<dbReference type="InterPro" id="IPR050259">
    <property type="entry name" value="SDR"/>
</dbReference>
<dbReference type="PANTHER" id="PTHR42879">
    <property type="entry name" value="3-OXOACYL-(ACYL-CARRIER-PROTEIN) REDUCTASE"/>
    <property type="match status" value="1"/>
</dbReference>
<dbReference type="PANTHER" id="PTHR42879:SF2">
    <property type="entry name" value="3-OXOACYL-[ACYL-CARRIER-PROTEIN] REDUCTASE FABG"/>
    <property type="match status" value="1"/>
</dbReference>
<dbReference type="FunFam" id="3.40.50.720:FF:000084">
    <property type="entry name" value="Short-chain dehydrogenase reductase"/>
    <property type="match status" value="1"/>
</dbReference>
<reference evidence="2" key="1">
    <citation type="submission" date="2014-06" db="EMBL/GenBank/DDBJ databases">
        <title>Key roles for freshwater Actinobacteria revealed by deep metagenomic sequencing.</title>
        <authorList>
            <person name="Ghai R."/>
            <person name="Mizuno C.M."/>
            <person name="Picazo A."/>
            <person name="Camacho A."/>
            <person name="Rodriguez-Valera F."/>
        </authorList>
    </citation>
    <scope>NUCLEOTIDE SEQUENCE</scope>
</reference>
<evidence type="ECO:0000313" key="2">
    <source>
        <dbReference type="EMBL" id="KGA19780.1"/>
    </source>
</evidence>
<dbReference type="SUPFAM" id="SSF51735">
    <property type="entry name" value="NAD(P)-binding Rossmann-fold domains"/>
    <property type="match status" value="1"/>
</dbReference>
<comment type="caution">
    <text evidence="2">The sequence shown here is derived from an EMBL/GenBank/DDBJ whole genome shotgun (WGS) entry which is preliminary data.</text>
</comment>
<dbReference type="PRINTS" id="PR00080">
    <property type="entry name" value="SDRFAMILY"/>
</dbReference>
<dbReference type="CDD" id="cd05233">
    <property type="entry name" value="SDR_c"/>
    <property type="match status" value="1"/>
</dbReference>
<dbReference type="Gene3D" id="3.40.50.720">
    <property type="entry name" value="NAD(P)-binding Rossmann-like Domain"/>
    <property type="match status" value="1"/>
</dbReference>
<evidence type="ECO:0008006" key="3">
    <source>
        <dbReference type="Google" id="ProtNLM"/>
    </source>
</evidence>
<accession>A0A094Q6G2</accession>